<accession>A0ABD3KAS7</accession>
<proteinExistence type="predicted"/>
<feature type="compositionally biased region" description="Polar residues" evidence="1">
    <location>
        <begin position="81"/>
        <end position="90"/>
    </location>
</feature>
<evidence type="ECO:0000313" key="3">
    <source>
        <dbReference type="Proteomes" id="UP001634007"/>
    </source>
</evidence>
<feature type="compositionally biased region" description="Low complexity" evidence="1">
    <location>
        <begin position="96"/>
        <end position="122"/>
    </location>
</feature>
<evidence type="ECO:0000313" key="2">
    <source>
        <dbReference type="EMBL" id="KAL3735111.1"/>
    </source>
</evidence>
<dbReference type="Proteomes" id="UP001634007">
    <property type="component" value="Unassembled WGS sequence"/>
</dbReference>
<dbReference type="PANTHER" id="PTHR34046:SF7">
    <property type="entry name" value="DUF740 FAMILY PROTEIN"/>
    <property type="match status" value="1"/>
</dbReference>
<name>A0ABD3KAS7_EUCGL</name>
<reference evidence="2 3" key="1">
    <citation type="submission" date="2024-11" db="EMBL/GenBank/DDBJ databases">
        <title>Chromosome-level genome assembly of Eucalyptus globulus Labill. provides insights into its genome evolution.</title>
        <authorList>
            <person name="Li X."/>
        </authorList>
    </citation>
    <scope>NUCLEOTIDE SEQUENCE [LARGE SCALE GENOMIC DNA]</scope>
    <source>
        <strain evidence="2">CL2024</strain>
        <tissue evidence="2">Fresh tender leaves</tissue>
    </source>
</reference>
<feature type="region of interest" description="Disordered" evidence="1">
    <location>
        <begin position="81"/>
        <end position="122"/>
    </location>
</feature>
<evidence type="ECO:0000256" key="1">
    <source>
        <dbReference type="SAM" id="MobiDB-lite"/>
    </source>
</evidence>
<feature type="compositionally biased region" description="Basic residues" evidence="1">
    <location>
        <begin position="53"/>
        <end position="62"/>
    </location>
</feature>
<keyword evidence="3" id="KW-1185">Reference proteome</keyword>
<dbReference type="EMBL" id="JBJKBG010000006">
    <property type="protein sequence ID" value="KAL3735111.1"/>
    <property type="molecule type" value="Genomic_DNA"/>
</dbReference>
<protein>
    <submittedName>
        <fullName evidence="2">Uncharacterized protein</fullName>
    </submittedName>
</protein>
<sequence length="211" mass="22557">MEVAPRPRTTTTNLPAPLYRGTPTGKEGLKAMDGEGNVKMANPKSSRSAAAWRCRKHPKHRQSAGVCSLCLSKRLSQLSSGSYLRGSTSANRRRYSCSSSPSSSTSFSSYHSSSEESSSCASPIHRHGRFAHEARSGPVSMLFGGRDGLKKSRSVACAAPPPPPKTRAGGEKSKGGFWSKLIPSRRKKNGAEGGELTSLKHSSTLRERVAV</sequence>
<comment type="caution">
    <text evidence="2">The sequence shown here is derived from an EMBL/GenBank/DDBJ whole genome shotgun (WGS) entry which is preliminary data.</text>
</comment>
<feature type="region of interest" description="Disordered" evidence="1">
    <location>
        <begin position="151"/>
        <end position="211"/>
    </location>
</feature>
<organism evidence="2 3">
    <name type="scientific">Eucalyptus globulus</name>
    <name type="common">Tasmanian blue gum</name>
    <dbReference type="NCBI Taxonomy" id="34317"/>
    <lineage>
        <taxon>Eukaryota</taxon>
        <taxon>Viridiplantae</taxon>
        <taxon>Streptophyta</taxon>
        <taxon>Embryophyta</taxon>
        <taxon>Tracheophyta</taxon>
        <taxon>Spermatophyta</taxon>
        <taxon>Magnoliopsida</taxon>
        <taxon>eudicotyledons</taxon>
        <taxon>Gunneridae</taxon>
        <taxon>Pentapetalae</taxon>
        <taxon>rosids</taxon>
        <taxon>malvids</taxon>
        <taxon>Myrtales</taxon>
        <taxon>Myrtaceae</taxon>
        <taxon>Myrtoideae</taxon>
        <taxon>Eucalypteae</taxon>
        <taxon>Eucalyptus</taxon>
    </lineage>
</organism>
<dbReference type="AlphaFoldDB" id="A0ABD3KAS7"/>
<dbReference type="PANTHER" id="PTHR34046">
    <property type="entry name" value="OS06G0218800 PROTEIN"/>
    <property type="match status" value="1"/>
</dbReference>
<feature type="region of interest" description="Disordered" evidence="1">
    <location>
        <begin position="1"/>
        <end position="63"/>
    </location>
</feature>
<gene>
    <name evidence="2" type="ORF">ACJRO7_024282</name>
</gene>